<dbReference type="Proteomes" id="UP001356427">
    <property type="component" value="Unassembled WGS sequence"/>
</dbReference>
<name>A0AAN8QX30_9TELE</name>
<accession>A0AAN8QX30</accession>
<sequence>MLTREREQLALVYFVSSPRSPYLPDQKKFAKRRRQGKFQPFRRLFGKRNKDAAERDFDTAELKASFSTGEVSNEVVSDDEETNQHLRKLNPIGSRALSYDSVFIPEEAVQEPSPEQTMSQENVSDKVRNLQRQIAQNIKFGQRPPSLRKSEGDEGSSDEEEVPRSHLSVLAQVEVEPVDTEPKGASQDQEAGESHGAPQAEAPSTPVKSPRSKQLLPAIGTIESIDLDGVSQSVPRLDNTAAKHKLSVKPKNQRISRKHRRYTQDLQEVDIPGIQQEEKDAADSQHRTTEEETPPEKTKKQNLQEEERRESRRKRDLAEQRHRVEEEDRKKKVEEWRLRELEEERCRKQEEGRILKDEEERRQREEMERRMKEEEERIQREEMERRMKEEEQRRQREELERRMKEEEERIQREEMERRMKEEEQRIQREEMERRMKEEEERSQREEMERRMKEEEERIQREEMERRMKEEEQRIQREELERRMKEEEERIQREEMERRMKEEEQRIQREEMERRMKEEEERIQREEERRMREELELMQREEKERTLVEEKKKKEERSRKEEEERKQCELEAERLRVDEEKRLKEAEEEEERMKKQVKEKRKLLGEEERKKKEKEEEKSLCAEAAASSSDPERKRRAEEVRWREMEKRQRPFTFKVSSGEKQILFQKVDLTPVILASSQQGSTVAEHRERAKASSPGGADSPTLPSSHHVPHTAILVTGGQLCGTAVNLDHIKEIACKSILGLADEKKAAMGIPPPTKTKTSPDRKSGKTKSLSESTDQSSAAVLAEWASIRCKIFKGAEEGKYEEYPDPQSQSRPSSEDQSPFPHTNLRKTMSTSAKFSITPARKKFANSNRNSEVLNLEEKEGGSPTSTLSNTSSSASIPPAVSPAPGSKAQSRGGKYVRISDGTGECMFAKDLPSFIVPSSSQCSPRPEDSETDAESLGGESEDSDGREEQGEKGQPSPFGIKLRRTNYSLRFHSDQSTDKRKKRYSAGDSFNGVPSPLTPIDPDASVFSDRSSPASPLRESIPGVKPGHMVVSLPEPRAKAGKSPTPSIHSEEKPSKPSLYQRPSTSPKPATPPPSPLPKVGRGGPSDAVVQRTRVGANSAGHEERVERTEETSAVAQLHRNGQGQGQWGQEEEEPKEKRSFFPSISIPWREQADSKTELIRKEGKPSLQSRHSLDSVPVQDKEAGPPWITLALQKQKGFREQQQSRDERCSNREAKLAEKQAKDKDSCVLVSPSEGKGSGNTSPPKPQTPQEAKRPDSLLGCFERRDHLKKANTLPSTVTVEIADSTPSPPAVKEVTKRFLSTDSPQVSTEPAWLALAKRKAKAWSDCPQIIK</sequence>
<reference evidence="3 4" key="1">
    <citation type="submission" date="2021-04" db="EMBL/GenBank/DDBJ databases">
        <authorList>
            <person name="De Guttry C."/>
            <person name="Zahm M."/>
            <person name="Klopp C."/>
            <person name="Cabau C."/>
            <person name="Louis A."/>
            <person name="Berthelot C."/>
            <person name="Parey E."/>
            <person name="Roest Crollius H."/>
            <person name="Montfort J."/>
            <person name="Robinson-Rechavi M."/>
            <person name="Bucao C."/>
            <person name="Bouchez O."/>
            <person name="Gislard M."/>
            <person name="Lluch J."/>
            <person name="Milhes M."/>
            <person name="Lampietro C."/>
            <person name="Lopez Roques C."/>
            <person name="Donnadieu C."/>
            <person name="Braasch I."/>
            <person name="Desvignes T."/>
            <person name="Postlethwait J."/>
            <person name="Bobe J."/>
            <person name="Wedekind C."/>
            <person name="Guiguen Y."/>
        </authorList>
    </citation>
    <scope>NUCLEOTIDE SEQUENCE [LARGE SCALE GENOMIC DNA]</scope>
    <source>
        <strain evidence="3">Cs_M1</strain>
        <tissue evidence="3">Blood</tissue>
    </source>
</reference>
<feature type="compositionally biased region" description="Acidic residues" evidence="1">
    <location>
        <begin position="933"/>
        <end position="949"/>
    </location>
</feature>
<dbReference type="EMBL" id="JAGTTL010000013">
    <property type="protein sequence ID" value="KAK6313953.1"/>
    <property type="molecule type" value="Genomic_DNA"/>
</dbReference>
<gene>
    <name evidence="3" type="ORF">J4Q44_G00154120</name>
</gene>
<organism evidence="3 4">
    <name type="scientific">Coregonus suidteri</name>
    <dbReference type="NCBI Taxonomy" id="861788"/>
    <lineage>
        <taxon>Eukaryota</taxon>
        <taxon>Metazoa</taxon>
        <taxon>Chordata</taxon>
        <taxon>Craniata</taxon>
        <taxon>Vertebrata</taxon>
        <taxon>Euteleostomi</taxon>
        <taxon>Actinopterygii</taxon>
        <taxon>Neopterygii</taxon>
        <taxon>Teleostei</taxon>
        <taxon>Protacanthopterygii</taxon>
        <taxon>Salmoniformes</taxon>
        <taxon>Salmonidae</taxon>
        <taxon>Coregoninae</taxon>
        <taxon>Coregonus</taxon>
    </lineage>
</organism>
<feature type="compositionally biased region" description="Basic and acidic residues" evidence="1">
    <location>
        <begin position="276"/>
        <end position="310"/>
    </location>
</feature>
<evidence type="ECO:0000313" key="3">
    <source>
        <dbReference type="EMBL" id="KAK6313953.1"/>
    </source>
</evidence>
<dbReference type="PANTHER" id="PTHR47574">
    <property type="entry name" value="CANCER-RELATED REGULATOR OF ACTIN DYNAMICS"/>
    <property type="match status" value="1"/>
</dbReference>
<feature type="compositionally biased region" description="Polar residues" evidence="1">
    <location>
        <begin position="809"/>
        <end position="838"/>
    </location>
</feature>
<dbReference type="Pfam" id="PF15262">
    <property type="entry name" value="DUF4592"/>
    <property type="match status" value="1"/>
</dbReference>
<dbReference type="InterPro" id="IPR028030">
    <property type="entry name" value="DUF4592"/>
</dbReference>
<feature type="region of interest" description="Disordered" evidence="1">
    <location>
        <begin position="801"/>
        <end position="902"/>
    </location>
</feature>
<dbReference type="GO" id="GO:0030277">
    <property type="term" value="P:maintenance of gastrointestinal epithelium"/>
    <property type="evidence" value="ECO:0007669"/>
    <property type="project" value="TreeGrafter"/>
</dbReference>
<dbReference type="GO" id="GO:2000813">
    <property type="term" value="P:negative regulation of barbed-end actin filament capping"/>
    <property type="evidence" value="ECO:0007669"/>
    <property type="project" value="TreeGrafter"/>
</dbReference>
<feature type="region of interest" description="Disordered" evidence="1">
    <location>
        <begin position="749"/>
        <end position="780"/>
    </location>
</feature>
<evidence type="ECO:0000259" key="2">
    <source>
        <dbReference type="Pfam" id="PF15262"/>
    </source>
</evidence>
<feature type="region of interest" description="Disordered" evidence="1">
    <location>
        <begin position="136"/>
        <end position="637"/>
    </location>
</feature>
<feature type="region of interest" description="Disordered" evidence="1">
    <location>
        <begin position="678"/>
        <end position="708"/>
    </location>
</feature>
<feature type="compositionally biased region" description="Basic and acidic residues" evidence="1">
    <location>
        <begin position="1105"/>
        <end position="1115"/>
    </location>
</feature>
<feature type="compositionally biased region" description="Polar residues" evidence="1">
    <location>
        <begin position="769"/>
        <end position="780"/>
    </location>
</feature>
<feature type="compositionally biased region" description="Basic and acidic residues" evidence="1">
    <location>
        <begin position="1155"/>
        <end position="1169"/>
    </location>
</feature>
<comment type="caution">
    <text evidence="3">The sequence shown here is derived from an EMBL/GenBank/DDBJ whole genome shotgun (WGS) entry which is preliminary data.</text>
</comment>
<evidence type="ECO:0000256" key="1">
    <source>
        <dbReference type="SAM" id="MobiDB-lite"/>
    </source>
</evidence>
<evidence type="ECO:0000313" key="4">
    <source>
        <dbReference type="Proteomes" id="UP001356427"/>
    </source>
</evidence>
<feature type="region of interest" description="Disordered" evidence="1">
    <location>
        <begin position="920"/>
        <end position="1262"/>
    </location>
</feature>
<feature type="compositionally biased region" description="Basic and acidic residues" evidence="1">
    <location>
        <begin position="1202"/>
        <end position="1231"/>
    </location>
</feature>
<feature type="domain" description="DUF4592" evidence="2">
    <location>
        <begin position="136"/>
        <end position="258"/>
    </location>
</feature>
<feature type="compositionally biased region" description="Basic and acidic residues" evidence="1">
    <location>
        <begin position="316"/>
        <end position="619"/>
    </location>
</feature>
<feature type="compositionally biased region" description="Low complexity" evidence="1">
    <location>
        <begin position="866"/>
        <end position="890"/>
    </location>
</feature>
<dbReference type="PANTHER" id="PTHR47574:SF3">
    <property type="entry name" value="CAPPING PROTEIN-INHIBITING REGULATOR OF ACTIN DYNAMICS"/>
    <property type="match status" value="1"/>
</dbReference>
<keyword evidence="4" id="KW-1185">Reference proteome</keyword>
<feature type="compositionally biased region" description="Basic residues" evidence="1">
    <location>
        <begin position="242"/>
        <end position="261"/>
    </location>
</feature>
<protein>
    <recommendedName>
        <fullName evidence="2">DUF4592 domain-containing protein</fullName>
    </recommendedName>
</protein>
<dbReference type="InterPro" id="IPR052853">
    <property type="entry name" value="Actin_dynamics_regulator"/>
</dbReference>
<proteinExistence type="predicted"/>